<protein>
    <submittedName>
        <fullName evidence="1">Uncharacterized protein</fullName>
    </submittedName>
</protein>
<feature type="non-terminal residue" evidence="1">
    <location>
        <position position="367"/>
    </location>
</feature>
<dbReference type="AlphaFoldDB" id="A0A815SHT9"/>
<sequence>MGNECTQFLTKRLADPSPSLVSYKRHGSLPKQSSSDIHPKDCILKPLENKKGEPSALLSQYRKPTMIDNYMIIWLVSNLDENENNINYLKNMFNCFRVFTDIDEFFAFILDMKREEKVFLILSDIFAEKILSFIHKMCQVLVIYIISNMRSNNDEWIKQYDKIEGIFTNVESICKSVEDKVHLSENDILPNEILNSSQVIIQYLIERILLHEMKYDENCKSDIINYARQQYPDELDIINDFEQNYLPSKAIWWYTRKCFIYHIINKAFQMQNLEILIKMGFFIRDLHQQINESYVKNDKSDIKVVYRGQGISENDLKLIINNQQNLFTFTNFLWTTTDKNNSLRIAQSTKNIPSLFGVLFRIEICST</sequence>
<comment type="caution">
    <text evidence="1">The sequence shown here is derived from an EMBL/GenBank/DDBJ whole genome shotgun (WGS) entry which is preliminary data.</text>
</comment>
<organism evidence="1 2">
    <name type="scientific">Adineta steineri</name>
    <dbReference type="NCBI Taxonomy" id="433720"/>
    <lineage>
        <taxon>Eukaryota</taxon>
        <taxon>Metazoa</taxon>
        <taxon>Spiralia</taxon>
        <taxon>Gnathifera</taxon>
        <taxon>Rotifera</taxon>
        <taxon>Eurotatoria</taxon>
        <taxon>Bdelloidea</taxon>
        <taxon>Adinetida</taxon>
        <taxon>Adinetidae</taxon>
        <taxon>Adineta</taxon>
    </lineage>
</organism>
<gene>
    <name evidence="1" type="ORF">IZO911_LOCUS44389</name>
</gene>
<proteinExistence type="predicted"/>
<reference evidence="1" key="1">
    <citation type="submission" date="2021-02" db="EMBL/GenBank/DDBJ databases">
        <authorList>
            <person name="Nowell W R."/>
        </authorList>
    </citation>
    <scope>NUCLEOTIDE SEQUENCE</scope>
</reference>
<dbReference type="Proteomes" id="UP000663860">
    <property type="component" value="Unassembled WGS sequence"/>
</dbReference>
<evidence type="ECO:0000313" key="2">
    <source>
        <dbReference type="Proteomes" id="UP000663860"/>
    </source>
</evidence>
<dbReference type="SUPFAM" id="SSF56399">
    <property type="entry name" value="ADP-ribosylation"/>
    <property type="match status" value="1"/>
</dbReference>
<accession>A0A815SHT9</accession>
<evidence type="ECO:0000313" key="1">
    <source>
        <dbReference type="EMBL" id="CAF1489066.1"/>
    </source>
</evidence>
<dbReference type="EMBL" id="CAJNOE010002648">
    <property type="protein sequence ID" value="CAF1489066.1"/>
    <property type="molecule type" value="Genomic_DNA"/>
</dbReference>
<name>A0A815SHT9_9BILA</name>